<dbReference type="GeneID" id="28741185"/>
<feature type="region of interest" description="Disordered" evidence="1">
    <location>
        <begin position="223"/>
        <end position="243"/>
    </location>
</feature>
<organism evidence="2 3">
    <name type="scientific">Cyphellophora attinorum</name>
    <dbReference type="NCBI Taxonomy" id="1664694"/>
    <lineage>
        <taxon>Eukaryota</taxon>
        <taxon>Fungi</taxon>
        <taxon>Dikarya</taxon>
        <taxon>Ascomycota</taxon>
        <taxon>Pezizomycotina</taxon>
        <taxon>Eurotiomycetes</taxon>
        <taxon>Chaetothyriomycetidae</taxon>
        <taxon>Chaetothyriales</taxon>
        <taxon>Cyphellophoraceae</taxon>
        <taxon>Cyphellophora</taxon>
    </lineage>
</organism>
<dbReference type="AlphaFoldDB" id="A0A0N1P368"/>
<keyword evidence="3" id="KW-1185">Reference proteome</keyword>
<dbReference type="VEuPathDB" id="FungiDB:AB675_8825"/>
<feature type="compositionally biased region" description="Basic and acidic residues" evidence="1">
    <location>
        <begin position="328"/>
        <end position="340"/>
    </location>
</feature>
<name>A0A0N1P368_9EURO</name>
<reference evidence="2 3" key="1">
    <citation type="submission" date="2015-06" db="EMBL/GenBank/DDBJ databases">
        <title>Draft genome of the ant-associated black yeast Phialophora attae CBS 131958.</title>
        <authorList>
            <person name="Moreno L.F."/>
            <person name="Stielow B.J."/>
            <person name="de Hoog S."/>
            <person name="Vicente V.A."/>
            <person name="Weiss V.A."/>
            <person name="de Vries M."/>
            <person name="Cruz L.M."/>
            <person name="Souza E.M."/>
        </authorList>
    </citation>
    <scope>NUCLEOTIDE SEQUENCE [LARGE SCALE GENOMIC DNA]</scope>
    <source>
        <strain evidence="2 3">CBS 131958</strain>
    </source>
</reference>
<dbReference type="RefSeq" id="XP_018004599.1">
    <property type="nucleotide sequence ID" value="XM_018149305.1"/>
</dbReference>
<gene>
    <name evidence="2" type="ORF">AB675_8825</name>
</gene>
<comment type="caution">
    <text evidence="2">The sequence shown here is derived from an EMBL/GenBank/DDBJ whole genome shotgun (WGS) entry which is preliminary data.</text>
</comment>
<feature type="region of interest" description="Disordered" evidence="1">
    <location>
        <begin position="270"/>
        <end position="295"/>
    </location>
</feature>
<evidence type="ECO:0000313" key="3">
    <source>
        <dbReference type="Proteomes" id="UP000038010"/>
    </source>
</evidence>
<dbReference type="Proteomes" id="UP000038010">
    <property type="component" value="Unassembled WGS sequence"/>
</dbReference>
<sequence length="384" mass="43759">MRSTRQVGPIENDPEMQDAMLFAAKLEGRNWPNPRHGDWARSYREIQHMIEAAQSRMVAINKDINSQYEDVLAWVKSSFSEQLKERDGDRGYQPWSQMDRLLDAEEDVASILDDCDQEIQAEHGAQKHQMNEQTRARERFLKARIGLQDAQQALADHFARSKLNYAGMVADHKRRVDLGEDLPPPDTHITLDGQRRAKSVAAAESEYSKAATMALRLRAVRRNSSRFSSHSSHTERSEMQAYGYGGLGMPKDYSRIVRWRERVPGDAELDDIVWPSSTPSNRSESSEDGMDGLPFERRVFDHRTVRHLEKARNIAADNFKQMMENWDERQWPADKPKAARPDSLCVGRKRKRGDDDVEDTAAGEDSDSNASLESDDESGRAIAT</sequence>
<feature type="region of interest" description="Disordered" evidence="1">
    <location>
        <begin position="328"/>
        <end position="384"/>
    </location>
</feature>
<evidence type="ECO:0000256" key="1">
    <source>
        <dbReference type="SAM" id="MobiDB-lite"/>
    </source>
</evidence>
<feature type="compositionally biased region" description="Acidic residues" evidence="1">
    <location>
        <begin position="355"/>
        <end position="367"/>
    </location>
</feature>
<protein>
    <submittedName>
        <fullName evidence="2">Uncharacterized protein</fullName>
    </submittedName>
</protein>
<proteinExistence type="predicted"/>
<dbReference type="EMBL" id="LFJN01000003">
    <property type="protein sequence ID" value="KPI44636.1"/>
    <property type="molecule type" value="Genomic_DNA"/>
</dbReference>
<evidence type="ECO:0000313" key="2">
    <source>
        <dbReference type="EMBL" id="KPI44636.1"/>
    </source>
</evidence>
<accession>A0A0N1P368</accession>